<evidence type="ECO:0000256" key="1">
    <source>
        <dbReference type="SAM" id="MobiDB-lite"/>
    </source>
</evidence>
<keyword evidence="2" id="KW-1133">Transmembrane helix</keyword>
<dbReference type="RefSeq" id="WP_126703219.1">
    <property type="nucleotide sequence ID" value="NZ_CP034593.1"/>
</dbReference>
<feature type="transmembrane region" description="Helical" evidence="2">
    <location>
        <begin position="174"/>
        <end position="197"/>
    </location>
</feature>
<dbReference type="OrthoDB" id="10017442at2"/>
<proteinExistence type="predicted"/>
<keyword evidence="2" id="KW-0472">Membrane</keyword>
<organism evidence="3 4">
    <name type="scientific">Flaviflexus ciconiae</name>
    <dbReference type="NCBI Taxonomy" id="2496867"/>
    <lineage>
        <taxon>Bacteria</taxon>
        <taxon>Bacillati</taxon>
        <taxon>Actinomycetota</taxon>
        <taxon>Actinomycetes</taxon>
        <taxon>Actinomycetales</taxon>
        <taxon>Actinomycetaceae</taxon>
        <taxon>Flaviflexus</taxon>
    </lineage>
</organism>
<evidence type="ECO:0000313" key="4">
    <source>
        <dbReference type="Proteomes" id="UP000280344"/>
    </source>
</evidence>
<accession>A0A3S9PVM2</accession>
<reference evidence="3 4" key="1">
    <citation type="submission" date="2018-12" db="EMBL/GenBank/DDBJ databases">
        <title>Complete genome sequence of Flaviflexus sp. H23T48.</title>
        <authorList>
            <person name="Bae J.-W."/>
            <person name="Lee J.-Y."/>
        </authorList>
    </citation>
    <scope>NUCLEOTIDE SEQUENCE [LARGE SCALE GENOMIC DNA]</scope>
    <source>
        <strain evidence="3 4">H23T48</strain>
    </source>
</reference>
<dbReference type="KEGG" id="flh:EJ997_02685"/>
<evidence type="ECO:0000313" key="3">
    <source>
        <dbReference type="EMBL" id="AZQ76411.1"/>
    </source>
</evidence>
<feature type="transmembrane region" description="Helical" evidence="2">
    <location>
        <begin position="217"/>
        <end position="237"/>
    </location>
</feature>
<gene>
    <name evidence="3" type="ORF">EJ997_02685</name>
</gene>
<feature type="compositionally biased region" description="Low complexity" evidence="1">
    <location>
        <begin position="122"/>
        <end position="147"/>
    </location>
</feature>
<dbReference type="AlphaFoldDB" id="A0A3S9PVM2"/>
<dbReference type="EMBL" id="CP034593">
    <property type="protein sequence ID" value="AZQ76411.1"/>
    <property type="molecule type" value="Genomic_DNA"/>
</dbReference>
<sequence>MTDTPHDPTILPSANTPEPDYEPGDLRPSPAPIPPRPEGSRVNPHGIKRSTGEFSAPSGEYSSGGWTPARPARSPGANPGQPGAQRTQGQRLPATGNPAGHPAPQQYAQGTGPRTGGAPYWSSPSAPSGPTAASGPSATSGPSIGGPNPNYAQHLQAFPGRVSHRANRDRESPIGAIGGLFALLGTCLALIAPFTTLINQPDAISLWGATYGSENSYIVFAGAAVGIAGAVLLLLSLKSKRKATIGGFAGIVAGFVIGAITAYLVTNSDHRDVIAQGGTFGPGVWLLIFAACCLLIGGILGLARGTVTSEGTQ</sequence>
<feature type="transmembrane region" description="Helical" evidence="2">
    <location>
        <begin position="284"/>
        <end position="303"/>
    </location>
</feature>
<keyword evidence="2" id="KW-0812">Transmembrane</keyword>
<feature type="region of interest" description="Disordered" evidence="1">
    <location>
        <begin position="1"/>
        <end position="154"/>
    </location>
</feature>
<dbReference type="Proteomes" id="UP000280344">
    <property type="component" value="Chromosome"/>
</dbReference>
<name>A0A3S9PVM2_9ACTO</name>
<feature type="transmembrane region" description="Helical" evidence="2">
    <location>
        <begin position="244"/>
        <end position="264"/>
    </location>
</feature>
<evidence type="ECO:0000256" key="2">
    <source>
        <dbReference type="SAM" id="Phobius"/>
    </source>
</evidence>
<keyword evidence="4" id="KW-1185">Reference proteome</keyword>
<protein>
    <submittedName>
        <fullName evidence="3">Uncharacterized protein</fullName>
    </submittedName>
</protein>